<dbReference type="STRING" id="5722.A2F5C5"/>
<reference evidence="3" key="2">
    <citation type="journal article" date="2007" name="Science">
        <title>Draft genome sequence of the sexually transmitted pathogen Trichomonas vaginalis.</title>
        <authorList>
            <person name="Carlton J.M."/>
            <person name="Hirt R.P."/>
            <person name="Silva J.C."/>
            <person name="Delcher A.L."/>
            <person name="Schatz M."/>
            <person name="Zhao Q."/>
            <person name="Wortman J.R."/>
            <person name="Bidwell S.L."/>
            <person name="Alsmark U.C.M."/>
            <person name="Besteiro S."/>
            <person name="Sicheritz-Ponten T."/>
            <person name="Noel C.J."/>
            <person name="Dacks J.B."/>
            <person name="Foster P.G."/>
            <person name="Simillion C."/>
            <person name="Van de Peer Y."/>
            <person name="Miranda-Saavedra D."/>
            <person name="Barton G.J."/>
            <person name="Westrop G.D."/>
            <person name="Mueller S."/>
            <person name="Dessi D."/>
            <person name="Fiori P.L."/>
            <person name="Ren Q."/>
            <person name="Paulsen I."/>
            <person name="Zhang H."/>
            <person name="Bastida-Corcuera F.D."/>
            <person name="Simoes-Barbosa A."/>
            <person name="Brown M.T."/>
            <person name="Hayes R.D."/>
            <person name="Mukherjee M."/>
            <person name="Okumura C.Y."/>
            <person name="Schneider R."/>
            <person name="Smith A.J."/>
            <person name="Vanacova S."/>
            <person name="Villalvazo M."/>
            <person name="Haas B.J."/>
            <person name="Pertea M."/>
            <person name="Feldblyum T.V."/>
            <person name="Utterback T.R."/>
            <person name="Shu C.L."/>
            <person name="Osoegawa K."/>
            <person name="de Jong P.J."/>
            <person name="Hrdy I."/>
            <person name="Horvathova L."/>
            <person name="Zubacova Z."/>
            <person name="Dolezal P."/>
            <person name="Malik S.B."/>
            <person name="Logsdon J.M. Jr."/>
            <person name="Henze K."/>
            <person name="Gupta A."/>
            <person name="Wang C.C."/>
            <person name="Dunne R.L."/>
            <person name="Upcroft J.A."/>
            <person name="Upcroft P."/>
            <person name="White O."/>
            <person name="Salzberg S.L."/>
            <person name="Tang P."/>
            <person name="Chiu C.-H."/>
            <person name="Lee Y.-S."/>
            <person name="Embley T.M."/>
            <person name="Coombs G.H."/>
            <person name="Mottram J.C."/>
            <person name="Tachezy J."/>
            <person name="Fraser-Liggett C.M."/>
            <person name="Johnson P.J."/>
        </authorList>
    </citation>
    <scope>NUCLEOTIDE SEQUENCE [LARGE SCALE GENOMIC DNA]</scope>
    <source>
        <strain evidence="3">G3</strain>
    </source>
</reference>
<dbReference type="PANTHER" id="PTHR43619">
    <property type="entry name" value="S-ADENOSYL-L-METHIONINE-DEPENDENT METHYLTRANSFERASE YKTD-RELATED"/>
    <property type="match status" value="1"/>
</dbReference>
<sequence length="290" mass="34104">MEEKFSSQVSPTLLIPLYYRATESKRGEDAILHDPKAVELIGKIDYDFSVYPMDIKPSLGCPVRSWYFDQNIIEFIKSHQNEETCIVVNLGCGLDTRMDRIEYLANKNNDFSLQNVKFVEIDLPDVIEYRETLIPPKENQIHISMSIFEVKWMRDLLEKYGKVNYIFVAEGVFPYFENETLKKFFDDFANEFAPDKVKNVELWFDTTGSSLIKKKESQPKPLKVHKGAPLKMQVDDPNEFEKWNPKYKLIKANTYQDFFKWRWGILFGYCLPLFPSMMKKFSFLCGLKLN</sequence>
<dbReference type="Proteomes" id="UP000001542">
    <property type="component" value="Unassembled WGS sequence"/>
</dbReference>
<dbReference type="InterPro" id="IPR016874">
    <property type="entry name" value="TcmP-like"/>
</dbReference>
<dbReference type="PIRSF" id="PIRSF028177">
    <property type="entry name" value="Polyketide_synth_Omtfrase_TcmP"/>
    <property type="match status" value="1"/>
</dbReference>
<organism evidence="3 4">
    <name type="scientific">Trichomonas vaginalis (strain ATCC PRA-98 / G3)</name>
    <dbReference type="NCBI Taxonomy" id="412133"/>
    <lineage>
        <taxon>Eukaryota</taxon>
        <taxon>Metamonada</taxon>
        <taxon>Parabasalia</taxon>
        <taxon>Trichomonadida</taxon>
        <taxon>Trichomonadidae</taxon>
        <taxon>Trichomonas</taxon>
    </lineage>
</organism>
<keyword evidence="1" id="KW-0489">Methyltransferase</keyword>
<reference evidence="3" key="1">
    <citation type="submission" date="2006-10" db="EMBL/GenBank/DDBJ databases">
        <authorList>
            <person name="Amadeo P."/>
            <person name="Zhao Q."/>
            <person name="Wortman J."/>
            <person name="Fraser-Liggett C."/>
            <person name="Carlton J."/>
        </authorList>
    </citation>
    <scope>NUCLEOTIDE SEQUENCE</scope>
    <source>
        <strain evidence="3">G3</strain>
    </source>
</reference>
<dbReference type="AlphaFoldDB" id="A2F5C5"/>
<dbReference type="VEuPathDB" id="TrichDB:TVAG_222490"/>
<dbReference type="KEGG" id="tva:4757705"/>
<dbReference type="InParanoid" id="A2F5C5"/>
<keyword evidence="4" id="KW-1185">Reference proteome</keyword>
<accession>A2F5C5</accession>
<dbReference type="RefSeq" id="XP_001312818.1">
    <property type="nucleotide sequence ID" value="XM_001312817.1"/>
</dbReference>
<protein>
    <submittedName>
        <fullName evidence="3">O-methyltransferase N-terminus family protein</fullName>
    </submittedName>
</protein>
<dbReference type="SUPFAM" id="SSF53335">
    <property type="entry name" value="S-adenosyl-L-methionine-dependent methyltransferases"/>
    <property type="match status" value="1"/>
</dbReference>
<dbReference type="VEuPathDB" id="TrichDB:TVAGG3_1031970"/>
<dbReference type="OrthoDB" id="203237at2759"/>
<evidence type="ECO:0000256" key="1">
    <source>
        <dbReference type="ARBA" id="ARBA00022603"/>
    </source>
</evidence>
<dbReference type="Gene3D" id="3.40.50.150">
    <property type="entry name" value="Vaccinia Virus protein VP39"/>
    <property type="match status" value="1"/>
</dbReference>
<evidence type="ECO:0000256" key="2">
    <source>
        <dbReference type="ARBA" id="ARBA00022679"/>
    </source>
</evidence>
<keyword evidence="2" id="KW-0808">Transferase</keyword>
<gene>
    <name evidence="3" type="ORF">TVAG_222490</name>
</gene>
<proteinExistence type="predicted"/>
<evidence type="ECO:0000313" key="4">
    <source>
        <dbReference type="Proteomes" id="UP000001542"/>
    </source>
</evidence>
<dbReference type="InterPro" id="IPR007213">
    <property type="entry name" value="Ppm1/Ppm2/Tcmp"/>
</dbReference>
<name>A2F5C5_TRIV3</name>
<dbReference type="SMR" id="A2F5C5"/>
<dbReference type="InterPro" id="IPR029063">
    <property type="entry name" value="SAM-dependent_MTases_sf"/>
</dbReference>
<evidence type="ECO:0000313" key="3">
    <source>
        <dbReference type="EMBL" id="EAX99888.1"/>
    </source>
</evidence>
<dbReference type="Pfam" id="PF04072">
    <property type="entry name" value="LCM"/>
    <property type="match status" value="1"/>
</dbReference>
<dbReference type="GO" id="GO:0032259">
    <property type="term" value="P:methylation"/>
    <property type="evidence" value="ECO:0007669"/>
    <property type="project" value="UniProtKB-KW"/>
</dbReference>
<dbReference type="EMBL" id="DS113621">
    <property type="protein sequence ID" value="EAX99888.1"/>
    <property type="molecule type" value="Genomic_DNA"/>
</dbReference>
<dbReference type="PANTHER" id="PTHR43619:SF2">
    <property type="entry name" value="S-ADENOSYL-L-METHIONINE-DEPENDENT METHYLTRANSFERASES SUPERFAMILY PROTEIN"/>
    <property type="match status" value="1"/>
</dbReference>
<dbReference type="GO" id="GO:0008168">
    <property type="term" value="F:methyltransferase activity"/>
    <property type="evidence" value="ECO:0007669"/>
    <property type="project" value="UniProtKB-KW"/>
</dbReference>